<dbReference type="InterPro" id="IPR011991">
    <property type="entry name" value="ArsR-like_HTH"/>
</dbReference>
<dbReference type="SMART" id="SM00344">
    <property type="entry name" value="HTH_ASNC"/>
    <property type="match status" value="1"/>
</dbReference>
<dbReference type="InterPro" id="IPR011008">
    <property type="entry name" value="Dimeric_a/b-barrel"/>
</dbReference>
<dbReference type="InterPro" id="IPR000485">
    <property type="entry name" value="AsnC-type_HTH_dom"/>
</dbReference>
<comment type="caution">
    <text evidence="5">The sequence shown here is derived from an EMBL/GenBank/DDBJ whole genome shotgun (WGS) entry which is preliminary data.</text>
</comment>
<reference evidence="6" key="1">
    <citation type="journal article" date="2019" name="Int. J. Syst. Evol. Microbiol.">
        <title>The Global Catalogue of Microorganisms (GCM) 10K type strain sequencing project: providing services to taxonomists for standard genome sequencing and annotation.</title>
        <authorList>
            <consortium name="The Broad Institute Genomics Platform"/>
            <consortium name="The Broad Institute Genome Sequencing Center for Infectious Disease"/>
            <person name="Wu L."/>
            <person name="Ma J."/>
        </authorList>
    </citation>
    <scope>NUCLEOTIDE SEQUENCE [LARGE SCALE GENOMIC DNA]</scope>
    <source>
        <strain evidence="6">ZS-35-S2</strain>
    </source>
</reference>
<dbReference type="InterPro" id="IPR036390">
    <property type="entry name" value="WH_DNA-bd_sf"/>
</dbReference>
<keyword evidence="2" id="KW-0238">DNA-binding</keyword>
<name>A0ABW5CFG0_9HYPH</name>
<dbReference type="InterPro" id="IPR036388">
    <property type="entry name" value="WH-like_DNA-bd_sf"/>
</dbReference>
<dbReference type="Proteomes" id="UP001597371">
    <property type="component" value="Unassembled WGS sequence"/>
</dbReference>
<dbReference type="PRINTS" id="PR00033">
    <property type="entry name" value="HTHASNC"/>
</dbReference>
<dbReference type="InterPro" id="IPR019888">
    <property type="entry name" value="Tscrpt_reg_AsnC-like"/>
</dbReference>
<dbReference type="InterPro" id="IPR019887">
    <property type="entry name" value="Tscrpt_reg_AsnC/Lrp_C"/>
</dbReference>
<dbReference type="CDD" id="cd00090">
    <property type="entry name" value="HTH_ARSR"/>
    <property type="match status" value="1"/>
</dbReference>
<accession>A0ABW5CFG0</accession>
<keyword evidence="6" id="KW-1185">Reference proteome</keyword>
<organism evidence="5 6">
    <name type="scientific">Aureimonas populi</name>
    <dbReference type="NCBI Taxonomy" id="1701758"/>
    <lineage>
        <taxon>Bacteria</taxon>
        <taxon>Pseudomonadati</taxon>
        <taxon>Pseudomonadota</taxon>
        <taxon>Alphaproteobacteria</taxon>
        <taxon>Hyphomicrobiales</taxon>
        <taxon>Aurantimonadaceae</taxon>
        <taxon>Aureimonas</taxon>
    </lineage>
</organism>
<evidence type="ECO:0000256" key="3">
    <source>
        <dbReference type="ARBA" id="ARBA00023163"/>
    </source>
</evidence>
<dbReference type="Pfam" id="PF13412">
    <property type="entry name" value="HTH_24"/>
    <property type="match status" value="1"/>
</dbReference>
<dbReference type="Gene3D" id="3.30.70.920">
    <property type="match status" value="1"/>
</dbReference>
<dbReference type="SUPFAM" id="SSF46785">
    <property type="entry name" value="Winged helix' DNA-binding domain"/>
    <property type="match status" value="1"/>
</dbReference>
<feature type="domain" description="HTH asnC-type" evidence="4">
    <location>
        <begin position="7"/>
        <end position="68"/>
    </location>
</feature>
<dbReference type="InterPro" id="IPR019885">
    <property type="entry name" value="Tscrpt_reg_HTH_AsnC-type_CS"/>
</dbReference>
<dbReference type="Gene3D" id="1.10.10.10">
    <property type="entry name" value="Winged helix-like DNA-binding domain superfamily/Winged helix DNA-binding domain"/>
    <property type="match status" value="1"/>
</dbReference>
<evidence type="ECO:0000313" key="5">
    <source>
        <dbReference type="EMBL" id="MFD2235985.1"/>
    </source>
</evidence>
<keyword evidence="3" id="KW-0804">Transcription</keyword>
<dbReference type="PROSITE" id="PS50956">
    <property type="entry name" value="HTH_ASNC_2"/>
    <property type="match status" value="1"/>
</dbReference>
<evidence type="ECO:0000259" key="4">
    <source>
        <dbReference type="PROSITE" id="PS50956"/>
    </source>
</evidence>
<dbReference type="Pfam" id="PF01037">
    <property type="entry name" value="AsnC_trans_reg"/>
    <property type="match status" value="1"/>
</dbReference>
<keyword evidence="1" id="KW-0805">Transcription regulation</keyword>
<dbReference type="PANTHER" id="PTHR30154">
    <property type="entry name" value="LEUCINE-RESPONSIVE REGULATORY PROTEIN"/>
    <property type="match status" value="1"/>
</dbReference>
<evidence type="ECO:0000313" key="6">
    <source>
        <dbReference type="Proteomes" id="UP001597371"/>
    </source>
</evidence>
<dbReference type="RefSeq" id="WP_209736074.1">
    <property type="nucleotide sequence ID" value="NZ_CP072611.1"/>
</dbReference>
<dbReference type="EMBL" id="JBHUIJ010000002">
    <property type="protein sequence ID" value="MFD2235985.1"/>
    <property type="molecule type" value="Genomic_DNA"/>
</dbReference>
<proteinExistence type="predicted"/>
<evidence type="ECO:0000256" key="2">
    <source>
        <dbReference type="ARBA" id="ARBA00023125"/>
    </source>
</evidence>
<protein>
    <submittedName>
        <fullName evidence="5">Lrp/AsnC family transcriptional regulator</fullName>
    </submittedName>
</protein>
<dbReference type="SUPFAM" id="SSF54909">
    <property type="entry name" value="Dimeric alpha+beta barrel"/>
    <property type="match status" value="1"/>
</dbReference>
<sequence>MNEIAGLDRHERAILVALQQDARLSVQQLAEIVGLSPSPTWRRLKSLEQRGFIRDYVARLDGQRLGLGQTVFCNIVLARHNRPDLEAFEAVVLARPEVLEFYSMTGGADYLLRIVTRSPADYEAFLKEVIFSSPAFQHVNSNFALREIKHTSALPIAEGPGIN</sequence>
<gene>
    <name evidence="5" type="ORF">ACFSKQ_00720</name>
</gene>
<dbReference type="PROSITE" id="PS00519">
    <property type="entry name" value="HTH_ASNC_1"/>
    <property type="match status" value="1"/>
</dbReference>
<evidence type="ECO:0000256" key="1">
    <source>
        <dbReference type="ARBA" id="ARBA00023015"/>
    </source>
</evidence>
<dbReference type="PANTHER" id="PTHR30154:SF34">
    <property type="entry name" value="TRANSCRIPTIONAL REGULATOR AZLB"/>
    <property type="match status" value="1"/>
</dbReference>